<keyword evidence="4" id="KW-1185">Reference proteome</keyword>
<evidence type="ECO:0000313" key="4">
    <source>
        <dbReference type="Proteomes" id="UP000006562"/>
    </source>
</evidence>
<evidence type="ECO:0000256" key="2">
    <source>
        <dbReference type="ARBA" id="ARBA00024609"/>
    </source>
</evidence>
<dbReference type="Proteomes" id="UP000006562">
    <property type="component" value="Chromosome"/>
</dbReference>
<dbReference type="PANTHER" id="PTHR12993">
    <property type="entry name" value="N-ACETYLGLUCOSAMINYL-PHOSPHATIDYLINOSITOL DE-N-ACETYLASE-RELATED"/>
    <property type="match status" value="1"/>
</dbReference>
<dbReference type="InterPro" id="IPR003737">
    <property type="entry name" value="GlcNAc_PI_deacetylase-related"/>
</dbReference>
<comment type="catalytic activity">
    <reaction evidence="2">
        <text>(S)-malyl N-acetyl-alpha-D-glucosaminide + H2O = (S)-malyl alpha-D-glucosaminide + acetate</text>
        <dbReference type="Rhea" id="RHEA:33411"/>
        <dbReference type="ChEBI" id="CHEBI:15377"/>
        <dbReference type="ChEBI" id="CHEBI:30089"/>
        <dbReference type="ChEBI" id="CHEBI:64870"/>
        <dbReference type="ChEBI" id="CHEBI:64871"/>
    </reaction>
</comment>
<dbReference type="Pfam" id="PF02585">
    <property type="entry name" value="PIG-L"/>
    <property type="match status" value="1"/>
</dbReference>
<dbReference type="GO" id="GO:0016811">
    <property type="term" value="F:hydrolase activity, acting on carbon-nitrogen (but not peptide) bonds, in linear amides"/>
    <property type="evidence" value="ECO:0007669"/>
    <property type="project" value="TreeGrafter"/>
</dbReference>
<reference evidence="4" key="2">
    <citation type="journal article" date="2011" name="J. Biotechnol.">
        <title>Genome sequence of B. amyloliquefaciens type strain DSM7(T) reveals differences to plant-associated B. amyloliquefaciens FZB42.</title>
        <authorList>
            <person name="Ruckert C."/>
            <person name="Blom J."/>
            <person name="Chen X."/>
            <person name="Reva O."/>
            <person name="Borriss R."/>
        </authorList>
    </citation>
    <scope>NUCLEOTIDE SEQUENCE [LARGE SCALE GENOMIC DNA]</scope>
    <source>
        <strain evidence="4">DSM 7</strain>
    </source>
</reference>
<dbReference type="EMBL" id="FN597644">
    <property type="protein sequence ID" value="CBI44996.1"/>
    <property type="molecule type" value="Genomic_DNA"/>
</dbReference>
<accession>A0A9P1JLQ6</accession>
<reference evidence="3 4" key="1">
    <citation type="journal article" date="2011" name="Int. J. Syst. Evol. Microbiol.">
        <title>Relationship of Bacillus amyloliquefaciens clades associated with strains DSM 7T and FZB42T: a proposal for Bacillus amyloliquefaciens subsp. amyloliquefaciens subsp. nov. and Bacillus amyloliquefaciens subsp. plantarum subsp. nov. based on complete genome sequence comparisons.</title>
        <authorList>
            <person name="Borriss R."/>
            <person name="Chen X.H."/>
            <person name="Rueckert C."/>
            <person name="Blom J."/>
            <person name="Becker A."/>
            <person name="Baumgarth B."/>
            <person name="Fan B."/>
            <person name="Pukall R."/>
            <person name="Schumann P."/>
            <person name="Sproer C."/>
            <person name="Junge H."/>
            <person name="Vater J."/>
            <person name="Puhler A."/>
            <person name="Klenk H.P."/>
        </authorList>
    </citation>
    <scope>NUCLEOTIDE SEQUENCE [LARGE SCALE GENOMIC DNA]</scope>
    <source>
        <strain evidence="4">DSM 7</strain>
    </source>
</reference>
<evidence type="ECO:0000256" key="1">
    <source>
        <dbReference type="ARBA" id="ARBA00001947"/>
    </source>
</evidence>
<gene>
    <name evidence="3" type="primary">RBAM_037560</name>
    <name evidence="3" type="ordered locus">BAMF_3870</name>
</gene>
<sequence length="229" mass="26720">MILVTFVWWSVEKMEEYIMVIGAHPDDELLGSAGTIKRLINEGYKVISIITALGRKEEAHHIKQLRANQELGIEKVIFLEHTNLELECIPLHKLVKELEQLIRVYQPDKIFTHHYGDINMDHQRTFQAVLTAARPLPNQKPIELLTFETLSSSEWERNTADKLFKPNYFVDITETMDDKLAALHHYDVEMRDFPHPRSYEGVKHLGRVRGMTAGVEYAEAFEVVRRIWK</sequence>
<dbReference type="PANTHER" id="PTHR12993:SF11">
    <property type="entry name" value="N-ACETYLGLUCOSAMINYL-PHOSPHATIDYLINOSITOL DE-N-ACETYLASE"/>
    <property type="match status" value="1"/>
</dbReference>
<dbReference type="InterPro" id="IPR024078">
    <property type="entry name" value="LmbE-like_dom_sf"/>
</dbReference>
<comment type="cofactor">
    <cofactor evidence="1">
        <name>Zn(2+)</name>
        <dbReference type="ChEBI" id="CHEBI:29105"/>
    </cofactor>
</comment>
<evidence type="ECO:0000313" key="3">
    <source>
        <dbReference type="EMBL" id="CBI44996.1"/>
    </source>
</evidence>
<proteinExistence type="predicted"/>
<dbReference type="KEGG" id="bao:BAMF_3870"/>
<dbReference type="Gene3D" id="3.40.50.10320">
    <property type="entry name" value="LmbE-like"/>
    <property type="match status" value="1"/>
</dbReference>
<dbReference type="AlphaFoldDB" id="A0A9P1JLQ6"/>
<name>A0A9P1JLQ6_BACAS</name>
<protein>
    <submittedName>
        <fullName evidence="3">Uncharacterized protein RBAM_037560</fullName>
    </submittedName>
</protein>
<dbReference type="SUPFAM" id="SSF102588">
    <property type="entry name" value="LmbE-like"/>
    <property type="match status" value="1"/>
</dbReference>
<organism evidence="3 4">
    <name type="scientific">Bacillus amyloliquefaciens (strain ATCC 23350 / DSM 7 / BCRC 11601 / CCUG 28519 / NBRC 15535 / NRRL B-14393 / F)</name>
    <dbReference type="NCBI Taxonomy" id="692420"/>
    <lineage>
        <taxon>Bacteria</taxon>
        <taxon>Bacillati</taxon>
        <taxon>Bacillota</taxon>
        <taxon>Bacilli</taxon>
        <taxon>Bacillales</taxon>
        <taxon>Bacillaceae</taxon>
        <taxon>Bacillus</taxon>
        <taxon>Bacillus amyloliquefaciens group</taxon>
    </lineage>
</organism>